<name>A0A843WDB8_COLES</name>
<protein>
    <submittedName>
        <fullName evidence="2">Uncharacterized protein</fullName>
    </submittedName>
</protein>
<proteinExistence type="predicted"/>
<comment type="caution">
    <text evidence="2">The sequence shown here is derived from an EMBL/GenBank/DDBJ whole genome shotgun (WGS) entry which is preliminary data.</text>
</comment>
<feature type="chain" id="PRO_5032302461" evidence="1">
    <location>
        <begin position="18"/>
        <end position="217"/>
    </location>
</feature>
<reference evidence="2" key="1">
    <citation type="submission" date="2017-07" db="EMBL/GenBank/DDBJ databases">
        <title>Taro Niue Genome Assembly and Annotation.</title>
        <authorList>
            <person name="Atibalentja N."/>
            <person name="Keating K."/>
            <person name="Fields C.J."/>
        </authorList>
    </citation>
    <scope>NUCLEOTIDE SEQUENCE</scope>
    <source>
        <strain evidence="2">Niue_2</strain>
        <tissue evidence="2">Leaf</tissue>
    </source>
</reference>
<evidence type="ECO:0000313" key="3">
    <source>
        <dbReference type="Proteomes" id="UP000652761"/>
    </source>
</evidence>
<keyword evidence="1" id="KW-0732">Signal</keyword>
<dbReference type="Proteomes" id="UP000652761">
    <property type="component" value="Unassembled WGS sequence"/>
</dbReference>
<dbReference type="EMBL" id="NMUH01002902">
    <property type="protein sequence ID" value="MQM02705.1"/>
    <property type="molecule type" value="Genomic_DNA"/>
</dbReference>
<feature type="signal peptide" evidence="1">
    <location>
        <begin position="1"/>
        <end position="17"/>
    </location>
</feature>
<gene>
    <name evidence="2" type="ORF">Taro_035472</name>
</gene>
<sequence>MVRKLSNLALMVAEILLQPWLPMDDVEVCQLATTSRGVRSGRSSRPRPHRVLCFPHHRQWTTEYSCKVWCKPCRRRLIPRQHSRPSWRPRVLAEGHLGVNHRPLSWCQRPDMDANTNPDVQRYGRQSLWPACAAELQASETRKPTIGGLSPTTLKAVKSPGGCWIDEEGFPDLGLLWISLKNPEESSFGDFLGLPKEGFTNTLDPLEEFLKRQVTYP</sequence>
<organism evidence="2 3">
    <name type="scientific">Colocasia esculenta</name>
    <name type="common">Wild taro</name>
    <name type="synonym">Arum esculentum</name>
    <dbReference type="NCBI Taxonomy" id="4460"/>
    <lineage>
        <taxon>Eukaryota</taxon>
        <taxon>Viridiplantae</taxon>
        <taxon>Streptophyta</taxon>
        <taxon>Embryophyta</taxon>
        <taxon>Tracheophyta</taxon>
        <taxon>Spermatophyta</taxon>
        <taxon>Magnoliopsida</taxon>
        <taxon>Liliopsida</taxon>
        <taxon>Araceae</taxon>
        <taxon>Aroideae</taxon>
        <taxon>Colocasieae</taxon>
        <taxon>Colocasia</taxon>
    </lineage>
</organism>
<evidence type="ECO:0000256" key="1">
    <source>
        <dbReference type="SAM" id="SignalP"/>
    </source>
</evidence>
<evidence type="ECO:0000313" key="2">
    <source>
        <dbReference type="EMBL" id="MQM02705.1"/>
    </source>
</evidence>
<keyword evidence="3" id="KW-1185">Reference proteome</keyword>
<dbReference type="AlphaFoldDB" id="A0A843WDB8"/>
<accession>A0A843WDB8</accession>